<dbReference type="EMBL" id="JAUSTY010000006">
    <property type="protein sequence ID" value="MDQ0165997.1"/>
    <property type="molecule type" value="Genomic_DNA"/>
</dbReference>
<keyword evidence="3" id="KW-1185">Reference proteome</keyword>
<dbReference type="Pfam" id="PF12652">
    <property type="entry name" value="CotJB"/>
    <property type="match status" value="1"/>
</dbReference>
<dbReference type="InterPro" id="IPR024207">
    <property type="entry name" value="CotJB_dom"/>
</dbReference>
<accession>A0ABT9VYC1</accession>
<dbReference type="RefSeq" id="WP_307393835.1">
    <property type="nucleotide sequence ID" value="NZ_BAAADK010000032.1"/>
</dbReference>
<gene>
    <name evidence="2" type="ORF">J2S11_001898</name>
</gene>
<keyword evidence="2" id="KW-0167">Capsid protein</keyword>
<dbReference type="InterPro" id="IPR016571">
    <property type="entry name" value="Spore_coat_assembly_CotJB"/>
</dbReference>
<keyword evidence="2" id="KW-0946">Virion</keyword>
<evidence type="ECO:0000313" key="3">
    <source>
        <dbReference type="Proteomes" id="UP001235840"/>
    </source>
</evidence>
<protein>
    <submittedName>
        <fullName evidence="2">Spore coat protein JB</fullName>
    </submittedName>
</protein>
<dbReference type="PIRSF" id="PIRSF010606">
    <property type="entry name" value="Spore_coat_CotJB"/>
    <property type="match status" value="1"/>
</dbReference>
<name>A0ABT9VYC1_9BACI</name>
<organism evidence="2 3">
    <name type="scientific">Caldalkalibacillus horti</name>
    <dbReference type="NCBI Taxonomy" id="77523"/>
    <lineage>
        <taxon>Bacteria</taxon>
        <taxon>Bacillati</taxon>
        <taxon>Bacillota</taxon>
        <taxon>Bacilli</taxon>
        <taxon>Bacillales</taxon>
        <taxon>Bacillaceae</taxon>
        <taxon>Caldalkalibacillus</taxon>
    </lineage>
</organism>
<feature type="domain" description="Protein CotJB" evidence="1">
    <location>
        <begin position="17"/>
        <end position="92"/>
    </location>
</feature>
<evidence type="ECO:0000259" key="1">
    <source>
        <dbReference type="Pfam" id="PF12652"/>
    </source>
</evidence>
<proteinExistence type="predicted"/>
<dbReference type="Proteomes" id="UP001235840">
    <property type="component" value="Unassembled WGS sequence"/>
</dbReference>
<comment type="caution">
    <text evidence="2">The sequence shown here is derived from an EMBL/GenBank/DDBJ whole genome shotgun (WGS) entry which is preliminary data.</text>
</comment>
<evidence type="ECO:0000313" key="2">
    <source>
        <dbReference type="EMBL" id="MDQ0165997.1"/>
    </source>
</evidence>
<reference evidence="2 3" key="1">
    <citation type="submission" date="2023-07" db="EMBL/GenBank/DDBJ databases">
        <title>Genomic Encyclopedia of Type Strains, Phase IV (KMG-IV): sequencing the most valuable type-strain genomes for metagenomic binning, comparative biology and taxonomic classification.</title>
        <authorList>
            <person name="Goeker M."/>
        </authorList>
    </citation>
    <scope>NUCLEOTIDE SEQUENCE [LARGE SCALE GENOMIC DNA]</scope>
    <source>
        <strain evidence="2 3">DSM 12751</strain>
    </source>
</reference>
<sequence length="93" mass="11370">MTKFDQWTTEEKEKYHKLLEEIQVVDFVLVELNLYLNTHPQDFKAIQQYNDLTEQSMLLKNQFTEIYGPLVHFGNDFSKYPWTWKEAPWPWQV</sequence>